<gene>
    <name evidence="1" type="ORF">CTQ69_23025</name>
</gene>
<dbReference type="Proteomes" id="UP000839735">
    <property type="component" value="Unassembled WGS sequence"/>
</dbReference>
<dbReference type="AlphaFoldDB" id="A0A5Y1YCM6"/>
<organism evidence="1">
    <name type="scientific">Salmonella diarizonae</name>
    <dbReference type="NCBI Taxonomy" id="59204"/>
    <lineage>
        <taxon>Bacteria</taxon>
        <taxon>Pseudomonadati</taxon>
        <taxon>Pseudomonadota</taxon>
        <taxon>Gammaproteobacteria</taxon>
        <taxon>Enterobacterales</taxon>
        <taxon>Enterobacteriaceae</taxon>
        <taxon>Salmonella</taxon>
    </lineage>
</organism>
<name>A0A5Y1YCM6_SALDZ</name>
<comment type="caution">
    <text evidence="1">The sequence shown here is derived from an EMBL/GenBank/DDBJ whole genome shotgun (WGS) entry which is preliminary data.</text>
</comment>
<sequence length="105" mass="12581">MINKEFIKEINMLRKSRDFILDILEEYPEINNQPVRSVLITTDDLIKIKHFLPEQHFLWLQKNETDIVTAGKLDDFFTVADEFSLLAEELFPELEEREEYITIHL</sequence>
<dbReference type="EMBL" id="AAIBIC010000038">
    <property type="protein sequence ID" value="ECC3916789.1"/>
    <property type="molecule type" value="Genomic_DNA"/>
</dbReference>
<accession>A0A5Y1YCM6</accession>
<proteinExistence type="predicted"/>
<evidence type="ECO:0000313" key="1">
    <source>
        <dbReference type="EMBL" id="ECC3916789.1"/>
    </source>
</evidence>
<reference evidence="1" key="1">
    <citation type="submission" date="2018-08" db="EMBL/GenBank/DDBJ databases">
        <authorList>
            <person name="Ashton P.M."/>
            <person name="Dallman T."/>
            <person name="Nair S."/>
            <person name="De Pinna E."/>
            <person name="Peters T."/>
            <person name="Grant K."/>
        </authorList>
    </citation>
    <scope>NUCLEOTIDE SEQUENCE [LARGE SCALE GENOMIC DNA]</scope>
    <source>
        <strain evidence="1">294779</strain>
    </source>
</reference>
<protein>
    <submittedName>
        <fullName evidence="1">Uncharacterized protein</fullName>
    </submittedName>
</protein>